<reference evidence="1 2" key="1">
    <citation type="submission" date="2018-02" db="EMBL/GenBank/DDBJ databases">
        <title>Genomic Encyclopedia of Archaeal and Bacterial Type Strains, Phase II (KMG-II): from individual species to whole genera.</title>
        <authorList>
            <person name="Goeker M."/>
        </authorList>
    </citation>
    <scope>NUCLEOTIDE SEQUENCE [LARGE SCALE GENOMIC DNA]</scope>
    <source>
        <strain evidence="1 2">DSM 16809</strain>
    </source>
</reference>
<dbReference type="Pfam" id="PF25594">
    <property type="entry name" value="GldB_lipo"/>
    <property type="match status" value="1"/>
</dbReference>
<dbReference type="Proteomes" id="UP000239002">
    <property type="component" value="Unassembled WGS sequence"/>
</dbReference>
<dbReference type="InterPro" id="IPR019853">
    <property type="entry name" value="GldB-like"/>
</dbReference>
<dbReference type="RefSeq" id="WP_104515774.1">
    <property type="nucleotide sequence ID" value="NZ_MQVW01000004.1"/>
</dbReference>
<evidence type="ECO:0000313" key="2">
    <source>
        <dbReference type="Proteomes" id="UP000239002"/>
    </source>
</evidence>
<proteinExistence type="predicted"/>
<dbReference type="AlphaFoldDB" id="A0A2S6IJT0"/>
<gene>
    <name evidence="1" type="ORF">LY01_02097</name>
</gene>
<evidence type="ECO:0000313" key="1">
    <source>
        <dbReference type="EMBL" id="PPK94458.1"/>
    </source>
</evidence>
<protein>
    <submittedName>
        <fullName evidence="1">Gliding motility-associated lipoprotein GldB</fullName>
    </submittedName>
</protein>
<dbReference type="OrthoDB" id="976022at2"/>
<organism evidence="1 2">
    <name type="scientific">Nonlabens xylanidelens</name>
    <dbReference type="NCBI Taxonomy" id="191564"/>
    <lineage>
        <taxon>Bacteria</taxon>
        <taxon>Pseudomonadati</taxon>
        <taxon>Bacteroidota</taxon>
        <taxon>Flavobacteriia</taxon>
        <taxon>Flavobacteriales</taxon>
        <taxon>Flavobacteriaceae</taxon>
        <taxon>Nonlabens</taxon>
    </lineage>
</organism>
<keyword evidence="2" id="KW-1185">Reference proteome</keyword>
<dbReference type="NCBIfam" id="TIGR03514">
    <property type="entry name" value="GldB_lipo"/>
    <property type="match status" value="1"/>
</dbReference>
<dbReference type="EMBL" id="PTJE01000004">
    <property type="protein sequence ID" value="PPK94458.1"/>
    <property type="molecule type" value="Genomic_DNA"/>
</dbReference>
<accession>A0A2S6IJT0</accession>
<sequence>MKIKLFKFFVIVAFAKAITSCTSSSKVEDEISNIPLDVEFVKFHEEFADAQKADLSTMKGEYPLFFPVTVPDSVWMAKMEGKDSIHNVLEKAVDDADFNYVEIEEELEDVMRHVVYYFPDFEPTLVVTVLSDVNYRQKVIPTASQLIVSIDTYLGKDHELYIGINKYQRENLNIEQLPADASLAYARLFVEPSMERSLLGNMIYHGKLHYLQELFAPNATGDQLFSYTPEKYAFTVENEGEMWRYFIDNELLYDTDSKLLSRFILPAPFSKFYLEVDQQTPGGVGRYIGYRMVKSFMENNEVDIETMIQLKPEEIFKRSKYKPLQ</sequence>
<comment type="caution">
    <text evidence="1">The sequence shown here is derived from an EMBL/GenBank/DDBJ whole genome shotgun (WGS) entry which is preliminary data.</text>
</comment>
<keyword evidence="1" id="KW-0449">Lipoprotein</keyword>
<name>A0A2S6IJT0_9FLAO</name>